<dbReference type="Proteomes" id="UP000054937">
    <property type="component" value="Unassembled WGS sequence"/>
</dbReference>
<feature type="region of interest" description="Disordered" evidence="1">
    <location>
        <begin position="97"/>
        <end position="133"/>
    </location>
</feature>
<evidence type="ECO:0000313" key="2">
    <source>
        <dbReference type="EMBL" id="KRX10069.1"/>
    </source>
</evidence>
<dbReference type="EMBL" id="LDAU01000040">
    <property type="protein sequence ID" value="KRX10069.1"/>
    <property type="molecule type" value="Genomic_DNA"/>
</dbReference>
<gene>
    <name evidence="2" type="ORF">PPERSA_08472</name>
</gene>
<keyword evidence="3" id="KW-1185">Reference proteome</keyword>
<accession>A0A0V0R775</accession>
<evidence type="ECO:0000256" key="1">
    <source>
        <dbReference type="SAM" id="MobiDB-lite"/>
    </source>
</evidence>
<sequence>MSYSTQQSENFLFQNIQQQQQLQSQQLNIFGEPKNKCFNSNIIQKSLILNQKEQHMIDQKLQQMQKICKFKPTIEGTQINIPKIDIIVSENFNSEFQQNRTEQHNNQIRSSCCENSNSNNSQFSDVNPNSQTSQASDITSLVKNFDFYKKIPISQNSNITQYNYQLLSQSQSQSQVLKTKQKKNKELRLQKNKIYNKKLSKIFNKEQFKQYEFQVKTEDDDENYISSNSNIIENNNIKLKSQQNQYQKSNNNIQFNQLSSANYLTKSQMNNPLIRKILDLPNLDQNNNNNFQNSEYDISNLFKQPKNMLKNIFIPSQKRENKGSILKNQSRFANKNKLVFSRIIKYMGQNNLKQFNLPPTLLQELQKFILLVKESGIVRNENQNIQKMNLYSHIHYALLFMTLNPDSVQQLLMINKKHKLHIEIHQNIFQINLKDVLIKQDQQFIQKIEYINFIKKMFYNLAQIYFSGYLSISNNSDQVFSNNFSQNEKQFLYGSHEMEINQQEYEFRVLEGIKKLAQGHYIHKF</sequence>
<protein>
    <submittedName>
        <fullName evidence="2">Uncharacterized protein</fullName>
    </submittedName>
</protein>
<comment type="caution">
    <text evidence="2">The sequence shown here is derived from an EMBL/GenBank/DDBJ whole genome shotgun (WGS) entry which is preliminary data.</text>
</comment>
<organism evidence="2 3">
    <name type="scientific">Pseudocohnilembus persalinus</name>
    <name type="common">Ciliate</name>
    <dbReference type="NCBI Taxonomy" id="266149"/>
    <lineage>
        <taxon>Eukaryota</taxon>
        <taxon>Sar</taxon>
        <taxon>Alveolata</taxon>
        <taxon>Ciliophora</taxon>
        <taxon>Intramacronucleata</taxon>
        <taxon>Oligohymenophorea</taxon>
        <taxon>Scuticociliatia</taxon>
        <taxon>Philasterida</taxon>
        <taxon>Pseudocohnilembidae</taxon>
        <taxon>Pseudocohnilembus</taxon>
    </lineage>
</organism>
<dbReference type="OrthoDB" id="10692006at2759"/>
<proteinExistence type="predicted"/>
<dbReference type="InParanoid" id="A0A0V0R775"/>
<feature type="compositionally biased region" description="Polar residues" evidence="1">
    <location>
        <begin position="122"/>
        <end position="133"/>
    </location>
</feature>
<reference evidence="2 3" key="1">
    <citation type="journal article" date="2015" name="Sci. Rep.">
        <title>Genome of the facultative scuticociliatosis pathogen Pseudocohnilembus persalinus provides insight into its virulence through horizontal gene transfer.</title>
        <authorList>
            <person name="Xiong J."/>
            <person name="Wang G."/>
            <person name="Cheng J."/>
            <person name="Tian M."/>
            <person name="Pan X."/>
            <person name="Warren A."/>
            <person name="Jiang C."/>
            <person name="Yuan D."/>
            <person name="Miao W."/>
        </authorList>
    </citation>
    <scope>NUCLEOTIDE SEQUENCE [LARGE SCALE GENOMIC DNA]</scope>
    <source>
        <strain evidence="2">36N120E</strain>
    </source>
</reference>
<dbReference type="OMA" id="RSSCCEN"/>
<name>A0A0V0R775_PSEPJ</name>
<feature type="compositionally biased region" description="Polar residues" evidence="1">
    <location>
        <begin position="97"/>
        <end position="109"/>
    </location>
</feature>
<feature type="compositionally biased region" description="Low complexity" evidence="1">
    <location>
        <begin position="110"/>
        <end position="121"/>
    </location>
</feature>
<dbReference type="AlphaFoldDB" id="A0A0V0R775"/>
<evidence type="ECO:0000313" key="3">
    <source>
        <dbReference type="Proteomes" id="UP000054937"/>
    </source>
</evidence>